<dbReference type="EMBL" id="JACGCM010001129">
    <property type="protein sequence ID" value="KAF6161416.1"/>
    <property type="molecule type" value="Genomic_DNA"/>
</dbReference>
<accession>A0A7J7N2S6</accession>
<organism evidence="1 2">
    <name type="scientific">Kingdonia uniflora</name>
    <dbReference type="NCBI Taxonomy" id="39325"/>
    <lineage>
        <taxon>Eukaryota</taxon>
        <taxon>Viridiplantae</taxon>
        <taxon>Streptophyta</taxon>
        <taxon>Embryophyta</taxon>
        <taxon>Tracheophyta</taxon>
        <taxon>Spermatophyta</taxon>
        <taxon>Magnoliopsida</taxon>
        <taxon>Ranunculales</taxon>
        <taxon>Circaeasteraceae</taxon>
        <taxon>Kingdonia</taxon>
    </lineage>
</organism>
<gene>
    <name evidence="1" type="ORF">GIB67_009295</name>
</gene>
<feature type="non-terminal residue" evidence="1">
    <location>
        <position position="1"/>
    </location>
</feature>
<name>A0A7J7N2S6_9MAGN</name>
<dbReference type="Proteomes" id="UP000541444">
    <property type="component" value="Unassembled WGS sequence"/>
</dbReference>
<reference evidence="1 2" key="1">
    <citation type="journal article" date="2020" name="IScience">
        <title>Genome Sequencing of the Endangered Kingdonia uniflora (Circaeasteraceae, Ranunculales) Reveals Potential Mechanisms of Evolutionary Specialization.</title>
        <authorList>
            <person name="Sun Y."/>
            <person name="Deng T."/>
            <person name="Zhang A."/>
            <person name="Moore M.J."/>
            <person name="Landis J.B."/>
            <person name="Lin N."/>
            <person name="Zhang H."/>
            <person name="Zhang X."/>
            <person name="Huang J."/>
            <person name="Zhang X."/>
            <person name="Sun H."/>
            <person name="Wang H."/>
        </authorList>
    </citation>
    <scope>NUCLEOTIDE SEQUENCE [LARGE SCALE GENOMIC DNA]</scope>
    <source>
        <strain evidence="1">TB1705</strain>
        <tissue evidence="1">Leaf</tissue>
    </source>
</reference>
<evidence type="ECO:0000313" key="2">
    <source>
        <dbReference type="Proteomes" id="UP000541444"/>
    </source>
</evidence>
<sequence length="143" mass="17042">MLIATYKRKRRKAMNNKVIDYKAITGQKPRIEIHTKYARPVGRWGYQFFREVGLIAIQHGPLMGHDWSKVKDDDKFDIDMHLLHVKYIVDKILGEHLRGFRCFLNSNYKKFKNNGVARRYPYGGLAQEKWDACCDWFGREEFK</sequence>
<dbReference type="AlphaFoldDB" id="A0A7J7N2S6"/>
<evidence type="ECO:0000313" key="1">
    <source>
        <dbReference type="EMBL" id="KAF6161416.1"/>
    </source>
</evidence>
<keyword evidence="2" id="KW-1185">Reference proteome</keyword>
<protein>
    <submittedName>
        <fullName evidence="1">Uncharacterized protein</fullName>
    </submittedName>
</protein>
<comment type="caution">
    <text evidence="1">The sequence shown here is derived from an EMBL/GenBank/DDBJ whole genome shotgun (WGS) entry which is preliminary data.</text>
</comment>
<proteinExistence type="predicted"/>